<evidence type="ECO:0000256" key="1">
    <source>
        <dbReference type="SAM" id="MobiDB-lite"/>
    </source>
</evidence>
<comment type="caution">
    <text evidence="2">The sequence shown here is derived from an EMBL/GenBank/DDBJ whole genome shotgun (WGS) entry which is preliminary data.</text>
</comment>
<accession>A0A5R9EAB2</accession>
<proteinExistence type="predicted"/>
<name>A0A5R9EAB2_9ACTN</name>
<sequence length="72" mass="8071">MRNRRRPPPCSSLGLPHGLMRARPYVLGWRCELHTPAAEKGRPESPPGPGWPIHRQQLDPETPSPDGQEMPS</sequence>
<organism evidence="2 3">
    <name type="scientific">Streptomyces marianii</name>
    <dbReference type="NCBI Taxonomy" id="1817406"/>
    <lineage>
        <taxon>Bacteria</taxon>
        <taxon>Bacillati</taxon>
        <taxon>Actinomycetota</taxon>
        <taxon>Actinomycetes</taxon>
        <taxon>Kitasatosporales</taxon>
        <taxon>Streptomycetaceae</taxon>
        <taxon>Streptomyces</taxon>
    </lineage>
</organism>
<reference evidence="2 3" key="1">
    <citation type="submission" date="2019-05" db="EMBL/GenBank/DDBJ databases">
        <title>Streptomyces marianii sp. nov., a novel marine actinomycete from southern coast of India.</title>
        <authorList>
            <person name="Iniyan A.M."/>
            <person name="Wink J."/>
            <person name="Ramprasad E."/>
            <person name="Ramana C.V."/>
            <person name="Bunk B."/>
            <person name="Sproer C."/>
            <person name="Joseph F.-J.R.S."/>
            <person name="Vincent S.G.P."/>
        </authorList>
    </citation>
    <scope>NUCLEOTIDE SEQUENCE [LARGE SCALE GENOMIC DNA]</scope>
    <source>
        <strain evidence="2 3">ICN19</strain>
    </source>
</reference>
<keyword evidence="3" id="KW-1185">Reference proteome</keyword>
<evidence type="ECO:0000313" key="2">
    <source>
        <dbReference type="EMBL" id="TLQ45789.1"/>
    </source>
</evidence>
<dbReference type="AlphaFoldDB" id="A0A5R9EAB2"/>
<dbReference type="OrthoDB" id="4265034at2"/>
<evidence type="ECO:0000313" key="3">
    <source>
        <dbReference type="Proteomes" id="UP000305921"/>
    </source>
</evidence>
<protein>
    <submittedName>
        <fullName evidence="2">Uncharacterized protein</fullName>
    </submittedName>
</protein>
<dbReference type="EMBL" id="VAWE01000001">
    <property type="protein sequence ID" value="TLQ45789.1"/>
    <property type="molecule type" value="Genomic_DNA"/>
</dbReference>
<feature type="region of interest" description="Disordered" evidence="1">
    <location>
        <begin position="37"/>
        <end position="72"/>
    </location>
</feature>
<dbReference type="Proteomes" id="UP000305921">
    <property type="component" value="Unassembled WGS sequence"/>
</dbReference>
<gene>
    <name evidence="2" type="ORF">FEF34_24825</name>
</gene>